<evidence type="ECO:0000256" key="1">
    <source>
        <dbReference type="ARBA" id="ARBA00000085"/>
    </source>
</evidence>
<evidence type="ECO:0000256" key="4">
    <source>
        <dbReference type="PROSITE-ProRule" id="PRU00169"/>
    </source>
</evidence>
<evidence type="ECO:0000259" key="6">
    <source>
        <dbReference type="PROSITE" id="PS50109"/>
    </source>
</evidence>
<evidence type="ECO:0000256" key="5">
    <source>
        <dbReference type="SAM" id="Coils"/>
    </source>
</evidence>
<evidence type="ECO:0000256" key="2">
    <source>
        <dbReference type="ARBA" id="ARBA00012438"/>
    </source>
</evidence>
<dbReference type="CDD" id="cd00082">
    <property type="entry name" value="HisKA"/>
    <property type="match status" value="1"/>
</dbReference>
<dbReference type="EMBL" id="NBTZ01000026">
    <property type="protein sequence ID" value="OTP78152.1"/>
    <property type="molecule type" value="Genomic_DNA"/>
</dbReference>
<feature type="coiled-coil region" evidence="5">
    <location>
        <begin position="164"/>
        <end position="191"/>
    </location>
</feature>
<dbReference type="SMART" id="SM00448">
    <property type="entry name" value="REC"/>
    <property type="match status" value="1"/>
</dbReference>
<dbReference type="SUPFAM" id="SSF52172">
    <property type="entry name" value="CheY-like"/>
    <property type="match status" value="1"/>
</dbReference>
<evidence type="ECO:0000259" key="7">
    <source>
        <dbReference type="PROSITE" id="PS50110"/>
    </source>
</evidence>
<dbReference type="PROSITE" id="PS50110">
    <property type="entry name" value="RESPONSE_REGULATORY"/>
    <property type="match status" value="1"/>
</dbReference>
<dbReference type="PANTHER" id="PTHR43547:SF2">
    <property type="entry name" value="HYBRID SIGNAL TRANSDUCTION HISTIDINE KINASE C"/>
    <property type="match status" value="1"/>
</dbReference>
<name>A0A242N3K2_CABSO</name>
<accession>A0A242N3K2</accession>
<dbReference type="Pfam" id="PF02518">
    <property type="entry name" value="HATPase_c"/>
    <property type="match status" value="1"/>
</dbReference>
<evidence type="ECO:0000313" key="9">
    <source>
        <dbReference type="Proteomes" id="UP000195221"/>
    </source>
</evidence>
<dbReference type="Gene3D" id="3.30.565.10">
    <property type="entry name" value="Histidine kinase-like ATPase, C-terminal domain"/>
    <property type="match status" value="2"/>
</dbReference>
<dbReference type="Gene3D" id="1.10.287.130">
    <property type="match status" value="1"/>
</dbReference>
<dbReference type="SMART" id="SM00388">
    <property type="entry name" value="HisKA"/>
    <property type="match status" value="1"/>
</dbReference>
<dbReference type="InterPro" id="IPR003594">
    <property type="entry name" value="HATPase_dom"/>
</dbReference>
<protein>
    <recommendedName>
        <fullName evidence="2">histidine kinase</fullName>
        <ecNumber evidence="2">2.7.13.3</ecNumber>
    </recommendedName>
</protein>
<dbReference type="PRINTS" id="PR00344">
    <property type="entry name" value="BCTRLSENSOR"/>
</dbReference>
<dbReference type="Pfam" id="PF00072">
    <property type="entry name" value="Response_reg"/>
    <property type="match status" value="1"/>
</dbReference>
<dbReference type="AlphaFoldDB" id="A0A242N3K2"/>
<dbReference type="InterPro" id="IPR003661">
    <property type="entry name" value="HisK_dim/P_dom"/>
</dbReference>
<dbReference type="Pfam" id="PF00512">
    <property type="entry name" value="HisKA"/>
    <property type="match status" value="1"/>
</dbReference>
<keyword evidence="5" id="KW-0175">Coiled coil</keyword>
<dbReference type="GO" id="GO:0000155">
    <property type="term" value="F:phosphorelay sensor kinase activity"/>
    <property type="evidence" value="ECO:0007669"/>
    <property type="project" value="InterPro"/>
</dbReference>
<dbReference type="InterPro" id="IPR011006">
    <property type="entry name" value="CheY-like_superfamily"/>
</dbReference>
<organism evidence="8 9">
    <name type="scientific">Caballeronia sordidicola</name>
    <name type="common">Burkholderia sordidicola</name>
    <dbReference type="NCBI Taxonomy" id="196367"/>
    <lineage>
        <taxon>Bacteria</taxon>
        <taxon>Pseudomonadati</taxon>
        <taxon>Pseudomonadota</taxon>
        <taxon>Betaproteobacteria</taxon>
        <taxon>Burkholderiales</taxon>
        <taxon>Burkholderiaceae</taxon>
        <taxon>Caballeronia</taxon>
    </lineage>
</organism>
<comment type="catalytic activity">
    <reaction evidence="1">
        <text>ATP + protein L-histidine = ADP + protein N-phospho-L-histidine.</text>
        <dbReference type="EC" id="2.7.13.3"/>
    </reaction>
</comment>
<evidence type="ECO:0000256" key="3">
    <source>
        <dbReference type="ARBA" id="ARBA00022553"/>
    </source>
</evidence>
<dbReference type="Gene3D" id="3.40.50.2300">
    <property type="match status" value="1"/>
</dbReference>
<feature type="modified residue" description="4-aspartylphosphate" evidence="4">
    <location>
        <position position="489"/>
    </location>
</feature>
<evidence type="ECO:0000313" key="8">
    <source>
        <dbReference type="EMBL" id="OTP78152.1"/>
    </source>
</evidence>
<dbReference type="RefSeq" id="WP_075357554.1">
    <property type="nucleotide sequence ID" value="NZ_NBTZ01000026.1"/>
</dbReference>
<keyword evidence="3 4" id="KW-0597">Phosphoprotein</keyword>
<sequence length="567" mass="62230">MLHRILSTPISTNLSLVAIRDRSRQVGELFGLDNLQRTRFITAISEIARNAVQFAGGGTLTFLVGDASEAINMQCVVAQISDKGPGITNIDELLADATRPERTSTIGIPGSRRMADGFFIRSQPGQGTTVSLEMFLPRDTPRLTTIQLNRLVEQLMRRKAQTPVEELERQNREMLLALEELRRNKAELEDADARKNEFLAMLAHELRNPLSAISLSLEVAQRSAEPLSANQTKTLAVIGRQTQHLSHMVNDLLDVSRLTRGKVELRTEIARVDTLIDGAVEMTAAEVARHGHRVVTEYPPEPVMVRVDVGRLKQVFGNIIHNAARYTSQADEITIRVDFDDHSVRVEIVDRGIGIDANMLPRVFDLFAQASMGLGRQEAGLGIGLTVVQRLVSDHGGTVSVHSAGIGQGSAFVVELPRVHNLAPDIPDHCAPTYGGQPQRVLLVDDNEDSLSSLEALLNMNGHECRIALSGKAALSLDAGFRPTFAIVDIGLPDMSGFDVAVSLRERFNNEPLTLIALSGYTTAEFHKEAIEAGFDYYFAKPVPISKIFELMEALPPSESRVRTNGF</sequence>
<dbReference type="InterPro" id="IPR036097">
    <property type="entry name" value="HisK_dim/P_sf"/>
</dbReference>
<gene>
    <name evidence="8" type="ORF">PAMC26577_05835</name>
</gene>
<dbReference type="InterPro" id="IPR004358">
    <property type="entry name" value="Sig_transdc_His_kin-like_C"/>
</dbReference>
<feature type="domain" description="Histidine kinase" evidence="6">
    <location>
        <begin position="201"/>
        <end position="420"/>
    </location>
</feature>
<dbReference type="InterPro" id="IPR005467">
    <property type="entry name" value="His_kinase_dom"/>
</dbReference>
<feature type="domain" description="Response regulatory" evidence="7">
    <location>
        <begin position="440"/>
        <end position="556"/>
    </location>
</feature>
<dbReference type="SUPFAM" id="SSF47384">
    <property type="entry name" value="Homodimeric domain of signal transducing histidine kinase"/>
    <property type="match status" value="1"/>
</dbReference>
<dbReference type="Proteomes" id="UP000195221">
    <property type="component" value="Unassembled WGS sequence"/>
</dbReference>
<dbReference type="SMART" id="SM00387">
    <property type="entry name" value="HATPase_c"/>
    <property type="match status" value="2"/>
</dbReference>
<dbReference type="EC" id="2.7.13.3" evidence="2"/>
<proteinExistence type="predicted"/>
<dbReference type="SUPFAM" id="SSF55874">
    <property type="entry name" value="ATPase domain of HSP90 chaperone/DNA topoisomerase II/histidine kinase"/>
    <property type="match status" value="2"/>
</dbReference>
<reference evidence="8 9" key="1">
    <citation type="submission" date="2017-03" db="EMBL/GenBank/DDBJ databases">
        <title>Genome analysis of strain PAMC 26577.</title>
        <authorList>
            <person name="Oh H.-M."/>
            <person name="Yang J.-A."/>
        </authorList>
    </citation>
    <scope>NUCLEOTIDE SEQUENCE [LARGE SCALE GENOMIC DNA]</scope>
    <source>
        <strain evidence="8 9">PAMC 26577</strain>
    </source>
</reference>
<dbReference type="InterPro" id="IPR001789">
    <property type="entry name" value="Sig_transdc_resp-reg_receiver"/>
</dbReference>
<dbReference type="PANTHER" id="PTHR43547">
    <property type="entry name" value="TWO-COMPONENT HISTIDINE KINASE"/>
    <property type="match status" value="1"/>
</dbReference>
<dbReference type="PROSITE" id="PS50109">
    <property type="entry name" value="HIS_KIN"/>
    <property type="match status" value="1"/>
</dbReference>
<comment type="caution">
    <text evidence="8">The sequence shown here is derived from an EMBL/GenBank/DDBJ whole genome shotgun (WGS) entry which is preliminary data.</text>
</comment>
<dbReference type="InterPro" id="IPR036890">
    <property type="entry name" value="HATPase_C_sf"/>
</dbReference>